<dbReference type="GO" id="GO:0016020">
    <property type="term" value="C:membrane"/>
    <property type="evidence" value="ECO:0007669"/>
    <property type="project" value="UniProtKB-SubCell"/>
</dbReference>
<dbReference type="Proteomes" id="UP000007305">
    <property type="component" value="Chromosome 9"/>
</dbReference>
<keyword evidence="5 8" id="KW-1133">Transmembrane helix</keyword>
<evidence type="ECO:0008006" key="11">
    <source>
        <dbReference type="Google" id="ProtNLM"/>
    </source>
</evidence>
<feature type="transmembrane region" description="Helical" evidence="8">
    <location>
        <begin position="138"/>
        <end position="162"/>
    </location>
</feature>
<dbReference type="GO" id="GO:0022857">
    <property type="term" value="F:transmembrane transporter activity"/>
    <property type="evidence" value="ECO:0007669"/>
    <property type="project" value="InterPro"/>
</dbReference>
<dbReference type="PANTHER" id="PTHR48021:SF20">
    <property type="entry name" value="MAJOR FACILITATOR SUPERFAMILY (MFS) PROFILE DOMAIN-CONTAINING PROTEIN"/>
    <property type="match status" value="1"/>
</dbReference>
<sequence>MDARTSPVCRRLENELSGDRTHFVETCGLPISTYFSAMKLLWLMENVVAMLLLLYRLRKPFFWYHILVYLGQSNPKLGIGLLVLQNLSGINGVLFYASSIFKAAGVTNSDLATCSLGAIEVLATGVTTWLLDRAGRHTLLIITISTSGITLCLLVVSVVFFLKDNISEDSNSYYILTMISLVGIVSFVITFSFGMGAIPWLMMSEEDVRGRTTARDGYTGRLGGGDAGRRSRRTPRGGCGTSSTPSGPPRRQ</sequence>
<keyword evidence="3" id="KW-0762">Sugar transport</keyword>
<keyword evidence="6 8" id="KW-0472">Membrane</keyword>
<dbReference type="EnsemblPlants" id="Zm00001eb393230_T001">
    <property type="protein sequence ID" value="Zm00001eb393230_P001"/>
    <property type="gene ID" value="Zm00001eb393230"/>
</dbReference>
<protein>
    <recommendedName>
        <fullName evidence="11">Glycerol kinase</fullName>
    </recommendedName>
</protein>
<evidence type="ECO:0000256" key="4">
    <source>
        <dbReference type="ARBA" id="ARBA00022692"/>
    </source>
</evidence>
<dbReference type="InParanoid" id="A0A804UK30"/>
<dbReference type="PANTHER" id="PTHR48021">
    <property type="match status" value="1"/>
</dbReference>
<comment type="subcellular location">
    <subcellularLocation>
        <location evidence="1">Membrane</location>
        <topology evidence="1">Multi-pass membrane protein</topology>
    </subcellularLocation>
</comment>
<evidence type="ECO:0000256" key="7">
    <source>
        <dbReference type="SAM" id="MobiDB-lite"/>
    </source>
</evidence>
<dbReference type="Gene3D" id="3.30.420.40">
    <property type="match status" value="1"/>
</dbReference>
<evidence type="ECO:0000313" key="10">
    <source>
        <dbReference type="Proteomes" id="UP000007305"/>
    </source>
</evidence>
<evidence type="ECO:0000256" key="1">
    <source>
        <dbReference type="ARBA" id="ARBA00004141"/>
    </source>
</evidence>
<dbReference type="InterPro" id="IPR005828">
    <property type="entry name" value="MFS_sugar_transport-like"/>
</dbReference>
<evidence type="ECO:0000256" key="6">
    <source>
        <dbReference type="ARBA" id="ARBA00023136"/>
    </source>
</evidence>
<dbReference type="Gene3D" id="1.20.1250.20">
    <property type="entry name" value="MFS general substrate transporter like domains"/>
    <property type="match status" value="1"/>
</dbReference>
<reference evidence="9" key="3">
    <citation type="submission" date="2021-05" db="UniProtKB">
        <authorList>
            <consortium name="EnsemblPlants"/>
        </authorList>
    </citation>
    <scope>IDENTIFICATION</scope>
    <source>
        <strain evidence="9">cv. B73</strain>
    </source>
</reference>
<organism evidence="9 10">
    <name type="scientific">Zea mays</name>
    <name type="common">Maize</name>
    <dbReference type="NCBI Taxonomy" id="4577"/>
    <lineage>
        <taxon>Eukaryota</taxon>
        <taxon>Viridiplantae</taxon>
        <taxon>Streptophyta</taxon>
        <taxon>Embryophyta</taxon>
        <taxon>Tracheophyta</taxon>
        <taxon>Spermatophyta</taxon>
        <taxon>Magnoliopsida</taxon>
        <taxon>Liliopsida</taxon>
        <taxon>Poales</taxon>
        <taxon>Poaceae</taxon>
        <taxon>PACMAD clade</taxon>
        <taxon>Panicoideae</taxon>
        <taxon>Andropogonodae</taxon>
        <taxon>Andropogoneae</taxon>
        <taxon>Tripsacinae</taxon>
        <taxon>Zea</taxon>
    </lineage>
</organism>
<evidence type="ECO:0000313" key="9">
    <source>
        <dbReference type="EnsemblPlants" id="Zm00001eb393230_P001"/>
    </source>
</evidence>
<dbReference type="PROSITE" id="PS00933">
    <property type="entry name" value="FGGY_KINASES_1"/>
    <property type="match status" value="1"/>
</dbReference>
<dbReference type="SUPFAM" id="SSF53067">
    <property type="entry name" value="Actin-like ATPase domain"/>
    <property type="match status" value="1"/>
</dbReference>
<dbReference type="GO" id="GO:0016773">
    <property type="term" value="F:phosphotransferase activity, alcohol group as acceptor"/>
    <property type="evidence" value="ECO:0007669"/>
    <property type="project" value="InterPro"/>
</dbReference>
<name>A0A804UK30_MAIZE</name>
<dbReference type="InterPro" id="IPR003663">
    <property type="entry name" value="Sugar/inositol_transpt"/>
</dbReference>
<feature type="transmembrane region" description="Helical" evidence="8">
    <location>
        <begin position="174"/>
        <end position="201"/>
    </location>
</feature>
<evidence type="ECO:0000256" key="5">
    <source>
        <dbReference type="ARBA" id="ARBA00022989"/>
    </source>
</evidence>
<proteinExistence type="inferred from homology"/>
<feature type="transmembrane region" description="Helical" evidence="8">
    <location>
        <begin position="40"/>
        <end position="57"/>
    </location>
</feature>
<dbReference type="InterPro" id="IPR018483">
    <property type="entry name" value="Carb_kinase_FGGY_CS"/>
</dbReference>
<dbReference type="InterPro" id="IPR043129">
    <property type="entry name" value="ATPase_NBD"/>
</dbReference>
<feature type="region of interest" description="Disordered" evidence="7">
    <location>
        <begin position="212"/>
        <end position="252"/>
    </location>
</feature>
<keyword evidence="10" id="KW-1185">Reference proteome</keyword>
<dbReference type="PRINTS" id="PR00171">
    <property type="entry name" value="SUGRTRNSPORT"/>
</dbReference>
<dbReference type="Pfam" id="PF00083">
    <property type="entry name" value="Sugar_tr"/>
    <property type="match status" value="1"/>
</dbReference>
<evidence type="ECO:0000256" key="3">
    <source>
        <dbReference type="ARBA" id="ARBA00022597"/>
    </source>
</evidence>
<dbReference type="AlphaFoldDB" id="A0A804UK30"/>
<dbReference type="InterPro" id="IPR036259">
    <property type="entry name" value="MFS_trans_sf"/>
</dbReference>
<feature type="transmembrane region" description="Helical" evidence="8">
    <location>
        <begin position="109"/>
        <end position="131"/>
    </location>
</feature>
<comment type="similarity">
    <text evidence="2">Belongs to the major facilitator superfamily. Sugar transporter (TC 2.A.1.1) family.</text>
</comment>
<dbReference type="InterPro" id="IPR050549">
    <property type="entry name" value="MFS_Trehalose_Transporter"/>
</dbReference>
<dbReference type="GO" id="GO:0005975">
    <property type="term" value="P:carbohydrate metabolic process"/>
    <property type="evidence" value="ECO:0007669"/>
    <property type="project" value="InterPro"/>
</dbReference>
<keyword evidence="4 8" id="KW-0812">Transmembrane</keyword>
<keyword evidence="3" id="KW-0813">Transport</keyword>
<reference evidence="9" key="2">
    <citation type="submission" date="2019-07" db="EMBL/GenBank/DDBJ databases">
        <authorList>
            <person name="Seetharam A."/>
            <person name="Woodhouse M."/>
            <person name="Cannon E."/>
        </authorList>
    </citation>
    <scope>NUCLEOTIDE SEQUENCE [LARGE SCALE GENOMIC DNA]</scope>
    <source>
        <strain evidence="9">cv. B73</strain>
    </source>
</reference>
<feature type="transmembrane region" description="Helical" evidence="8">
    <location>
        <begin position="77"/>
        <end position="97"/>
    </location>
</feature>
<evidence type="ECO:0000256" key="8">
    <source>
        <dbReference type="SAM" id="Phobius"/>
    </source>
</evidence>
<evidence type="ECO:0000256" key="2">
    <source>
        <dbReference type="ARBA" id="ARBA00010992"/>
    </source>
</evidence>
<reference evidence="10" key="1">
    <citation type="journal article" date="2009" name="Science">
        <title>The B73 maize genome: complexity, diversity, and dynamics.</title>
        <authorList>
            <person name="Schnable P.S."/>
            <person name="Ware D."/>
            <person name="Fulton R.S."/>
            <person name="Stein J.C."/>
            <person name="Wei F."/>
            <person name="Pasternak S."/>
            <person name="Liang C."/>
            <person name="Zhang J."/>
            <person name="Fulton L."/>
            <person name="Graves T.A."/>
            <person name="Minx P."/>
            <person name="Reily A.D."/>
            <person name="Courtney L."/>
            <person name="Kruchowski S.S."/>
            <person name="Tomlinson C."/>
            <person name="Strong C."/>
            <person name="Delehaunty K."/>
            <person name="Fronick C."/>
            <person name="Courtney B."/>
            <person name="Rock S.M."/>
            <person name="Belter E."/>
            <person name="Du F."/>
            <person name="Kim K."/>
            <person name="Abbott R.M."/>
            <person name="Cotton M."/>
            <person name="Levy A."/>
            <person name="Marchetto P."/>
            <person name="Ochoa K."/>
            <person name="Jackson S.M."/>
            <person name="Gillam B."/>
            <person name="Chen W."/>
            <person name="Yan L."/>
            <person name="Higginbotham J."/>
            <person name="Cardenas M."/>
            <person name="Waligorski J."/>
            <person name="Applebaum E."/>
            <person name="Phelps L."/>
            <person name="Falcone J."/>
            <person name="Kanchi K."/>
            <person name="Thane T."/>
            <person name="Scimone A."/>
            <person name="Thane N."/>
            <person name="Henke J."/>
            <person name="Wang T."/>
            <person name="Ruppert J."/>
            <person name="Shah N."/>
            <person name="Rotter K."/>
            <person name="Hodges J."/>
            <person name="Ingenthron E."/>
            <person name="Cordes M."/>
            <person name="Kohlberg S."/>
            <person name="Sgro J."/>
            <person name="Delgado B."/>
            <person name="Mead K."/>
            <person name="Chinwalla A."/>
            <person name="Leonard S."/>
            <person name="Crouse K."/>
            <person name="Collura K."/>
            <person name="Kudrna D."/>
            <person name="Currie J."/>
            <person name="He R."/>
            <person name="Angelova A."/>
            <person name="Rajasekar S."/>
            <person name="Mueller T."/>
            <person name="Lomeli R."/>
            <person name="Scara G."/>
            <person name="Ko A."/>
            <person name="Delaney K."/>
            <person name="Wissotski M."/>
            <person name="Lopez G."/>
            <person name="Campos D."/>
            <person name="Braidotti M."/>
            <person name="Ashley E."/>
            <person name="Golser W."/>
            <person name="Kim H."/>
            <person name="Lee S."/>
            <person name="Lin J."/>
            <person name="Dujmic Z."/>
            <person name="Kim W."/>
            <person name="Talag J."/>
            <person name="Zuccolo A."/>
            <person name="Fan C."/>
            <person name="Sebastian A."/>
            <person name="Kramer M."/>
            <person name="Spiegel L."/>
            <person name="Nascimento L."/>
            <person name="Zutavern T."/>
            <person name="Miller B."/>
            <person name="Ambroise C."/>
            <person name="Muller S."/>
            <person name="Spooner W."/>
            <person name="Narechania A."/>
            <person name="Ren L."/>
            <person name="Wei S."/>
            <person name="Kumari S."/>
            <person name="Faga B."/>
            <person name="Levy M.J."/>
            <person name="McMahan L."/>
            <person name="Van Buren P."/>
            <person name="Vaughn M.W."/>
            <person name="Ying K."/>
            <person name="Yeh C.-T."/>
            <person name="Emrich S.J."/>
            <person name="Jia Y."/>
            <person name="Kalyanaraman A."/>
            <person name="Hsia A.-P."/>
            <person name="Barbazuk W.B."/>
            <person name="Baucom R.S."/>
            <person name="Brutnell T.P."/>
            <person name="Carpita N.C."/>
            <person name="Chaparro C."/>
            <person name="Chia J.-M."/>
            <person name="Deragon J.-M."/>
            <person name="Estill J.C."/>
            <person name="Fu Y."/>
            <person name="Jeddeloh J.A."/>
            <person name="Han Y."/>
            <person name="Lee H."/>
            <person name="Li P."/>
            <person name="Lisch D.R."/>
            <person name="Liu S."/>
            <person name="Liu Z."/>
            <person name="Nagel D.H."/>
            <person name="McCann M.C."/>
            <person name="SanMiguel P."/>
            <person name="Myers A.M."/>
            <person name="Nettleton D."/>
            <person name="Nguyen J."/>
            <person name="Penning B.W."/>
            <person name="Ponnala L."/>
            <person name="Schneider K.L."/>
            <person name="Schwartz D.C."/>
            <person name="Sharma A."/>
            <person name="Soderlund C."/>
            <person name="Springer N.M."/>
            <person name="Sun Q."/>
            <person name="Wang H."/>
            <person name="Waterman M."/>
            <person name="Westerman R."/>
            <person name="Wolfgruber T.K."/>
            <person name="Yang L."/>
            <person name="Yu Y."/>
            <person name="Zhang L."/>
            <person name="Zhou S."/>
            <person name="Zhu Q."/>
            <person name="Bennetzen J.L."/>
            <person name="Dawe R.K."/>
            <person name="Jiang J."/>
            <person name="Jiang N."/>
            <person name="Presting G.G."/>
            <person name="Wessler S.R."/>
            <person name="Aluru S."/>
            <person name="Martienssen R.A."/>
            <person name="Clifton S.W."/>
            <person name="McCombie W.R."/>
            <person name="Wing R.A."/>
            <person name="Wilson R.K."/>
        </authorList>
    </citation>
    <scope>NUCLEOTIDE SEQUENCE [LARGE SCALE GENOMIC DNA]</scope>
    <source>
        <strain evidence="10">cv. B73</strain>
    </source>
</reference>
<accession>A0A804UK30</accession>
<dbReference type="Gramene" id="Zm00001eb393230_T001">
    <property type="protein sequence ID" value="Zm00001eb393230_P001"/>
    <property type="gene ID" value="Zm00001eb393230"/>
</dbReference>
<dbReference type="SUPFAM" id="SSF103473">
    <property type="entry name" value="MFS general substrate transporter"/>
    <property type="match status" value="1"/>
</dbReference>